<reference evidence="2" key="1">
    <citation type="submission" date="2016-11" db="UniProtKB">
        <authorList>
            <consortium name="WormBaseParasite"/>
        </authorList>
    </citation>
    <scope>IDENTIFICATION</scope>
    <source>
        <strain evidence="2">KR3021</strain>
    </source>
</reference>
<evidence type="ECO:0000313" key="1">
    <source>
        <dbReference type="Proteomes" id="UP000095286"/>
    </source>
</evidence>
<dbReference type="WBParaSite" id="RSKR_0000567300.1">
    <property type="protein sequence ID" value="RSKR_0000567300.1"/>
    <property type="gene ID" value="RSKR_0000567300"/>
</dbReference>
<protein>
    <submittedName>
        <fullName evidence="2">Non-specific serine/threonine protein kinase</fullName>
    </submittedName>
</protein>
<organism evidence="1 2">
    <name type="scientific">Rhabditophanes sp. KR3021</name>
    <dbReference type="NCBI Taxonomy" id="114890"/>
    <lineage>
        <taxon>Eukaryota</taxon>
        <taxon>Metazoa</taxon>
        <taxon>Ecdysozoa</taxon>
        <taxon>Nematoda</taxon>
        <taxon>Chromadorea</taxon>
        <taxon>Rhabditida</taxon>
        <taxon>Tylenchina</taxon>
        <taxon>Panagrolaimomorpha</taxon>
        <taxon>Strongyloidoidea</taxon>
        <taxon>Alloionematidae</taxon>
        <taxon>Rhabditophanes</taxon>
    </lineage>
</organism>
<sequence length="512" mass="58986">MFKYFLKKRSSKLSKEEKAAVPKFQIGPYVLTKTIGEGSYGKVKLGINSGTNHKVAIKILNRQKMKELDVVHRVKLEITNVQSLNHPHIVKLFQAICTPSDLFLFMEFVPNGELLKYIQVKGNLEIKEIRRFFQQLVSAVDYCHKNDIIHRDLKSENILLDIHINVKLADFGFSTKTRDGDFLKTNCGSINYVAPEILCGTHYSGPQADIWSTGVSLQIYFLFILLFYSNYDWFKKDLPPYLFPLISEHESSIVDIDIVKEVCERYGVKEEEVTSALLSNNPHNYLSIAYNLNVKARDELFEQKNAKYTYDPKTGLTKVAPPESYSKQVASSYKTCQEYMNAPPLTPNTNINGPRIYKLGVEVASTPYVIMEIAFTQMKKLDYEWKILSEYHYVFRTKENPSPVVGVQLFCIDETVTFVDRRYIFDFKKIVSENDSGISSLTSSHNGSWSNQEQFKLLVSSFPQIAFNEAEQCPLTPPLTQNLVRNVKKPEMMLFFYMCDEFIQALTPRYIY</sequence>
<dbReference type="Proteomes" id="UP000095286">
    <property type="component" value="Unplaced"/>
</dbReference>
<evidence type="ECO:0000313" key="2">
    <source>
        <dbReference type="WBParaSite" id="RSKR_0000567300.1"/>
    </source>
</evidence>
<accession>A0AC35TYW1</accession>
<name>A0AC35TYW1_9BILA</name>
<proteinExistence type="predicted"/>